<dbReference type="GO" id="GO:0015123">
    <property type="term" value="F:acetate transmembrane transporter activity"/>
    <property type="evidence" value="ECO:0007669"/>
    <property type="project" value="TreeGrafter"/>
</dbReference>
<sequence length="278" mass="30015">MSAQPPLPSEKGQLAHPADLEAQHLNLLDNDAGGASLRRQISVQLSAEQFERLYLQPGGAKAKGDLAKRFGNPTPLGIASFLLAFTPFACLLMGWSGTSTAAAPTIVGAMYFMGGLGLALAGIFEWVLGNTFTSVVFITFSGFWLSFGFLLQPLQGIATDLGANSLEYSGGIAMYLIWWGVLVLIYLIASLRTNVVFVALFAFLDITFWLLTAVYLKLAHASFDHVPALVKAAGAFAFLGCLMGWYLEIVLIFDSVGIPVKLAVGDMSSFMSRRRRMD</sequence>
<dbReference type="Proteomes" id="UP000237144">
    <property type="component" value="Unassembled WGS sequence"/>
</dbReference>
<evidence type="ECO:0000313" key="7">
    <source>
        <dbReference type="EMBL" id="POY72914.1"/>
    </source>
</evidence>
<accession>A0A2S5B803</accession>
<evidence type="ECO:0000256" key="6">
    <source>
        <dbReference type="SAM" id="Phobius"/>
    </source>
</evidence>
<evidence type="ECO:0000256" key="4">
    <source>
        <dbReference type="ARBA" id="ARBA00022989"/>
    </source>
</evidence>
<dbReference type="PANTHER" id="PTHR31123:SF4">
    <property type="entry name" value="PROTEIN ALCS"/>
    <property type="match status" value="1"/>
</dbReference>
<reference evidence="7 8" key="1">
    <citation type="journal article" date="2018" name="Front. Microbiol.">
        <title>Prospects for Fungal Bioremediation of Acidic Radioactive Waste Sites: Characterization and Genome Sequence of Rhodotorula taiwanensis MD1149.</title>
        <authorList>
            <person name="Tkavc R."/>
            <person name="Matrosova V.Y."/>
            <person name="Grichenko O.E."/>
            <person name="Gostincar C."/>
            <person name="Volpe R.P."/>
            <person name="Klimenkova P."/>
            <person name="Gaidamakova E.K."/>
            <person name="Zhou C.E."/>
            <person name="Stewart B.J."/>
            <person name="Lyman M.G."/>
            <person name="Malfatti S.A."/>
            <person name="Rubinfeld B."/>
            <person name="Courtot M."/>
            <person name="Singh J."/>
            <person name="Dalgard C.L."/>
            <person name="Hamilton T."/>
            <person name="Frey K.G."/>
            <person name="Gunde-Cimerman N."/>
            <person name="Dugan L."/>
            <person name="Daly M.J."/>
        </authorList>
    </citation>
    <scope>NUCLEOTIDE SEQUENCE [LARGE SCALE GENOMIC DNA]</scope>
    <source>
        <strain evidence="7 8">MD1149</strain>
    </source>
</reference>
<evidence type="ECO:0000256" key="3">
    <source>
        <dbReference type="ARBA" id="ARBA00022692"/>
    </source>
</evidence>
<proteinExistence type="inferred from homology"/>
<feature type="transmembrane region" description="Helical" evidence="6">
    <location>
        <begin position="172"/>
        <end position="189"/>
    </location>
</feature>
<comment type="caution">
    <text evidence="7">The sequence shown here is derived from an EMBL/GenBank/DDBJ whole genome shotgun (WGS) entry which is preliminary data.</text>
</comment>
<dbReference type="AlphaFoldDB" id="A0A2S5B803"/>
<dbReference type="GO" id="GO:0005886">
    <property type="term" value="C:plasma membrane"/>
    <property type="evidence" value="ECO:0007669"/>
    <property type="project" value="TreeGrafter"/>
</dbReference>
<feature type="transmembrane region" description="Helical" evidence="6">
    <location>
        <begin position="76"/>
        <end position="95"/>
    </location>
</feature>
<feature type="transmembrane region" description="Helical" evidence="6">
    <location>
        <begin position="196"/>
        <end position="216"/>
    </location>
</feature>
<feature type="transmembrane region" description="Helical" evidence="6">
    <location>
        <begin position="131"/>
        <end position="152"/>
    </location>
</feature>
<evidence type="ECO:0000256" key="5">
    <source>
        <dbReference type="ARBA" id="ARBA00023136"/>
    </source>
</evidence>
<keyword evidence="4 6" id="KW-1133">Transmembrane helix</keyword>
<organism evidence="7 8">
    <name type="scientific">Rhodotorula taiwanensis</name>
    <dbReference type="NCBI Taxonomy" id="741276"/>
    <lineage>
        <taxon>Eukaryota</taxon>
        <taxon>Fungi</taxon>
        <taxon>Dikarya</taxon>
        <taxon>Basidiomycota</taxon>
        <taxon>Pucciniomycotina</taxon>
        <taxon>Microbotryomycetes</taxon>
        <taxon>Sporidiobolales</taxon>
        <taxon>Sporidiobolaceae</taxon>
        <taxon>Rhodotorula</taxon>
    </lineage>
</organism>
<protein>
    <recommendedName>
        <fullName evidence="9">GPR1/FUN34/YaaH-class plasma membrane protein</fullName>
    </recommendedName>
</protein>
<evidence type="ECO:0000256" key="1">
    <source>
        <dbReference type="ARBA" id="ARBA00004141"/>
    </source>
</evidence>
<evidence type="ECO:0000256" key="2">
    <source>
        <dbReference type="ARBA" id="ARBA00005587"/>
    </source>
</evidence>
<keyword evidence="3 6" id="KW-0812">Transmembrane</keyword>
<comment type="similarity">
    <text evidence="2">Belongs to the acetate uptake transporter (AceTr) (TC 2.A.96) family.</text>
</comment>
<comment type="subcellular location">
    <subcellularLocation>
        <location evidence="1">Membrane</location>
        <topology evidence="1">Multi-pass membrane protein</topology>
    </subcellularLocation>
</comment>
<keyword evidence="5 6" id="KW-0472">Membrane</keyword>
<feature type="transmembrane region" description="Helical" evidence="6">
    <location>
        <begin position="236"/>
        <end position="264"/>
    </location>
</feature>
<keyword evidence="8" id="KW-1185">Reference proteome</keyword>
<evidence type="ECO:0000313" key="8">
    <source>
        <dbReference type="Proteomes" id="UP000237144"/>
    </source>
</evidence>
<dbReference type="InterPro" id="IPR000791">
    <property type="entry name" value="Gpr1/Fun34/SatP-like"/>
</dbReference>
<dbReference type="OrthoDB" id="3648309at2759"/>
<dbReference type="InterPro" id="IPR051633">
    <property type="entry name" value="AceTr"/>
</dbReference>
<dbReference type="EMBL" id="PJQD01000045">
    <property type="protein sequence ID" value="POY72914.1"/>
    <property type="molecule type" value="Genomic_DNA"/>
</dbReference>
<gene>
    <name evidence="7" type="ORF">BMF94_4075</name>
</gene>
<name>A0A2S5B803_9BASI</name>
<dbReference type="Pfam" id="PF01184">
    <property type="entry name" value="Gpr1_Fun34_YaaH"/>
    <property type="match status" value="1"/>
</dbReference>
<evidence type="ECO:0008006" key="9">
    <source>
        <dbReference type="Google" id="ProtNLM"/>
    </source>
</evidence>
<dbReference type="STRING" id="741276.A0A2S5B803"/>
<dbReference type="PANTHER" id="PTHR31123">
    <property type="entry name" value="ACCUMULATION OF DYADS PROTEIN 2-RELATED"/>
    <property type="match status" value="1"/>
</dbReference>
<feature type="transmembrane region" description="Helical" evidence="6">
    <location>
        <begin position="101"/>
        <end position="124"/>
    </location>
</feature>